<keyword evidence="4 9" id="KW-0808">Transferase</keyword>
<dbReference type="EC" id="2.3.1.269" evidence="9"/>
<comment type="subcellular location">
    <subcellularLocation>
        <location evidence="1 9">Cell membrane</location>
        <topology evidence="1 9">Multi-pass membrane protein</topology>
    </subcellularLocation>
</comment>
<feature type="transmembrane region" description="Helical" evidence="9">
    <location>
        <begin position="200"/>
        <end position="221"/>
    </location>
</feature>
<proteinExistence type="inferred from homology"/>
<dbReference type="EMBL" id="JAQNDL010000002">
    <property type="protein sequence ID" value="MDC0719996.1"/>
    <property type="molecule type" value="Genomic_DNA"/>
</dbReference>
<evidence type="ECO:0000256" key="6">
    <source>
        <dbReference type="ARBA" id="ARBA00022989"/>
    </source>
</evidence>
<dbReference type="Pfam" id="PF20154">
    <property type="entry name" value="LNT_N"/>
    <property type="match status" value="1"/>
</dbReference>
<keyword evidence="3 9" id="KW-1003">Cell membrane</keyword>
<evidence type="ECO:0000256" key="1">
    <source>
        <dbReference type="ARBA" id="ARBA00004651"/>
    </source>
</evidence>
<evidence type="ECO:0000256" key="8">
    <source>
        <dbReference type="ARBA" id="ARBA00023315"/>
    </source>
</evidence>
<dbReference type="InterPro" id="IPR036526">
    <property type="entry name" value="C-N_Hydrolase_sf"/>
</dbReference>
<feature type="transmembrane region" description="Helical" evidence="9">
    <location>
        <begin position="48"/>
        <end position="66"/>
    </location>
</feature>
<evidence type="ECO:0000256" key="9">
    <source>
        <dbReference type="HAMAP-Rule" id="MF_01148"/>
    </source>
</evidence>
<gene>
    <name evidence="9 11" type="primary">lnt</name>
    <name evidence="11" type="ORF">POL25_24065</name>
</gene>
<organism evidence="11 12">
    <name type="scientific">Nannocystis bainbridge</name>
    <dbReference type="NCBI Taxonomy" id="2995303"/>
    <lineage>
        <taxon>Bacteria</taxon>
        <taxon>Pseudomonadati</taxon>
        <taxon>Myxococcota</taxon>
        <taxon>Polyangia</taxon>
        <taxon>Nannocystales</taxon>
        <taxon>Nannocystaceae</taxon>
        <taxon>Nannocystis</taxon>
    </lineage>
</organism>
<keyword evidence="12" id="KW-1185">Reference proteome</keyword>
<feature type="transmembrane region" description="Helical" evidence="9">
    <location>
        <begin position="233"/>
        <end position="251"/>
    </location>
</feature>
<reference evidence="11 12" key="1">
    <citation type="submission" date="2022-11" db="EMBL/GenBank/DDBJ databases">
        <title>Minimal conservation of predation-associated metabolite biosynthetic gene clusters underscores biosynthetic potential of Myxococcota including descriptions for ten novel species: Archangium lansinium sp. nov., Myxococcus landrumus sp. nov., Nannocystis bai.</title>
        <authorList>
            <person name="Ahearne A."/>
            <person name="Stevens C."/>
            <person name="Dowd S."/>
        </authorList>
    </citation>
    <scope>NUCLEOTIDE SEQUENCE [LARGE SCALE GENOMIC DNA]</scope>
    <source>
        <strain evidence="11 12">BB15-2</strain>
    </source>
</reference>
<keyword evidence="8 9" id="KW-0012">Acyltransferase</keyword>
<dbReference type="SUPFAM" id="SSF56317">
    <property type="entry name" value="Carbon-nitrogen hydrolase"/>
    <property type="match status" value="1"/>
</dbReference>
<evidence type="ECO:0000256" key="3">
    <source>
        <dbReference type="ARBA" id="ARBA00022475"/>
    </source>
</evidence>
<evidence type="ECO:0000256" key="7">
    <source>
        <dbReference type="ARBA" id="ARBA00023136"/>
    </source>
</evidence>
<dbReference type="PANTHER" id="PTHR38686">
    <property type="entry name" value="APOLIPOPROTEIN N-ACYLTRANSFERASE"/>
    <property type="match status" value="1"/>
</dbReference>
<dbReference type="Pfam" id="PF00795">
    <property type="entry name" value="CN_hydrolase"/>
    <property type="match status" value="1"/>
</dbReference>
<dbReference type="HAMAP" id="MF_01148">
    <property type="entry name" value="Lnt"/>
    <property type="match status" value="1"/>
</dbReference>
<dbReference type="InterPro" id="IPR045378">
    <property type="entry name" value="LNT_N"/>
</dbReference>
<evidence type="ECO:0000256" key="2">
    <source>
        <dbReference type="ARBA" id="ARBA00010065"/>
    </source>
</evidence>
<dbReference type="CDD" id="cd07571">
    <property type="entry name" value="ALP_N-acyl_transferase"/>
    <property type="match status" value="1"/>
</dbReference>
<dbReference type="Gene3D" id="3.60.110.10">
    <property type="entry name" value="Carbon-nitrogen hydrolase"/>
    <property type="match status" value="1"/>
</dbReference>
<feature type="transmembrane region" description="Helical" evidence="9">
    <location>
        <begin position="126"/>
        <end position="149"/>
    </location>
</feature>
<protein>
    <recommendedName>
        <fullName evidence="9">Apolipoprotein N-acyltransferase</fullName>
        <shortName evidence="9">ALP N-acyltransferase</shortName>
        <ecNumber evidence="9">2.3.1.269</ecNumber>
    </recommendedName>
</protein>
<feature type="transmembrane region" description="Helical" evidence="9">
    <location>
        <begin position="161"/>
        <end position="180"/>
    </location>
</feature>
<evidence type="ECO:0000259" key="10">
    <source>
        <dbReference type="PROSITE" id="PS50263"/>
    </source>
</evidence>
<comment type="caution">
    <text evidence="11">The sequence shown here is derived from an EMBL/GenBank/DDBJ whole genome shotgun (WGS) entry which is preliminary data.</text>
</comment>
<feature type="transmembrane region" description="Helical" evidence="9">
    <location>
        <begin position="96"/>
        <end position="114"/>
    </location>
</feature>
<keyword evidence="7 9" id="KW-0472">Membrane</keyword>
<evidence type="ECO:0000313" key="11">
    <source>
        <dbReference type="EMBL" id="MDC0719996.1"/>
    </source>
</evidence>
<comment type="similarity">
    <text evidence="2 9">Belongs to the CN hydrolase family. Apolipoprotein N-acyltransferase subfamily.</text>
</comment>
<feature type="domain" description="CN hydrolase" evidence="10">
    <location>
        <begin position="266"/>
        <end position="532"/>
    </location>
</feature>
<dbReference type="InterPro" id="IPR004563">
    <property type="entry name" value="Apolipo_AcylTrfase"/>
</dbReference>
<dbReference type="PANTHER" id="PTHR38686:SF1">
    <property type="entry name" value="APOLIPOPROTEIN N-ACYLTRANSFERASE"/>
    <property type="match status" value="1"/>
</dbReference>
<comment type="catalytic activity">
    <reaction evidence="9">
        <text>N-terminal S-1,2-diacyl-sn-glyceryl-L-cysteinyl-[lipoprotein] + a glycerophospholipid = N-acyl-S-1,2-diacyl-sn-glyceryl-L-cysteinyl-[lipoprotein] + a 2-acyl-sn-glycero-3-phospholipid + H(+)</text>
        <dbReference type="Rhea" id="RHEA:48228"/>
        <dbReference type="Rhea" id="RHEA-COMP:14681"/>
        <dbReference type="Rhea" id="RHEA-COMP:14684"/>
        <dbReference type="ChEBI" id="CHEBI:15378"/>
        <dbReference type="ChEBI" id="CHEBI:136912"/>
        <dbReference type="ChEBI" id="CHEBI:140656"/>
        <dbReference type="ChEBI" id="CHEBI:140657"/>
        <dbReference type="ChEBI" id="CHEBI:140660"/>
        <dbReference type="EC" id="2.3.1.269"/>
    </reaction>
</comment>
<dbReference type="PROSITE" id="PS50263">
    <property type="entry name" value="CN_HYDROLASE"/>
    <property type="match status" value="1"/>
</dbReference>
<dbReference type="InterPro" id="IPR003010">
    <property type="entry name" value="C-N_Hydrolase"/>
</dbReference>
<dbReference type="RefSeq" id="WP_272088493.1">
    <property type="nucleotide sequence ID" value="NZ_JAQNDL010000002.1"/>
</dbReference>
<name>A0ABT5E298_9BACT</name>
<keyword evidence="5 9" id="KW-0812">Transmembrane</keyword>
<comment type="pathway">
    <text evidence="9">Protein modification; lipoprotein biosynthesis (N-acyl transfer).</text>
</comment>
<dbReference type="Proteomes" id="UP001221686">
    <property type="component" value="Unassembled WGS sequence"/>
</dbReference>
<evidence type="ECO:0000256" key="5">
    <source>
        <dbReference type="ARBA" id="ARBA00022692"/>
    </source>
</evidence>
<feature type="transmembrane region" description="Helical" evidence="9">
    <location>
        <begin position="72"/>
        <end position="89"/>
    </location>
</feature>
<evidence type="ECO:0000313" key="12">
    <source>
        <dbReference type="Proteomes" id="UP001221686"/>
    </source>
</evidence>
<dbReference type="NCBIfam" id="TIGR00546">
    <property type="entry name" value="lnt"/>
    <property type="match status" value="1"/>
</dbReference>
<sequence length="568" mass="63205">MSELDPTSPTAPSASLRAAVAVLDVPKNMPHKTALHLRLEQLSPRRRGLLRVLAALLCATCMVLGSPDYNQWYLGFVGWVFWLAAIEGLAPKRAFWLGWLCGTATVFFGFFWLTELLIRFADFPTWGTLLVHFIFAAFQGLQWAVPAAALNWLRRRTGRDVLLLAPLVWVAGEAVMPHIFPSYLALMWCWQPLWLQVAEIGGVTTVGLVQLAINAGLYAALRDWLLARSLNRRALVVFAATLIGTPIYGAVRMAQIDAMIAQSPKLKIGVVQGNFGIMEWGNPRMKFQILRKEQQESARLEAAGAEVLLWGETAYPFSYALPRGDGFDLPQANPRRVRRDFTAPLVFGVVTADRKVSEFAWNTARVLEADGRLGDNYDKVYPLWFGEYTPLVDPHWFKEMVPSASHINPGPGPKALRVHTGPEGQHEWRLGPLICYEDILPRFARGVAAEGIHAFVNLTNDSWFGKSKEQDQHMGLAVLRTIENRRALLRSVNAGISVYVDPAGRVLERIESTNPDEDGPLPASGFVADVPMIDPDYRTLYTRTGELFNALVLLGLCGIGLRGRRRAA</sequence>
<accession>A0ABT5E298</accession>
<keyword evidence="6 9" id="KW-1133">Transmembrane helix</keyword>
<evidence type="ECO:0000256" key="4">
    <source>
        <dbReference type="ARBA" id="ARBA00022679"/>
    </source>
</evidence>
<comment type="function">
    <text evidence="9">Catalyzes the phospholipid dependent N-acylation of the N-terminal cysteine of apolipoprotein, the last step in lipoprotein maturation.</text>
</comment>